<accession>A0AA96WD80</accession>
<dbReference type="Pfam" id="PF22448">
    <property type="entry name" value="RepB_primase_C"/>
    <property type="match status" value="1"/>
</dbReference>
<organism evidence="2">
    <name type="scientific">Leptolyngbya sp. NK1-12</name>
    <dbReference type="NCBI Taxonomy" id="2547451"/>
    <lineage>
        <taxon>Bacteria</taxon>
        <taxon>Bacillati</taxon>
        <taxon>Cyanobacteriota</taxon>
        <taxon>Cyanophyceae</taxon>
        <taxon>Leptolyngbyales</taxon>
        <taxon>Leptolyngbyaceae</taxon>
        <taxon>Leptolyngbya group</taxon>
        <taxon>Leptolyngbya</taxon>
    </lineage>
</organism>
<protein>
    <recommendedName>
        <fullName evidence="1">RepB/MobA-like C-terminal domain-containing protein</fullName>
    </recommendedName>
</protein>
<name>A0AA96WD80_9CYAN</name>
<dbReference type="InterPro" id="IPR054366">
    <property type="entry name" value="RepB/MobA-like_C"/>
</dbReference>
<evidence type="ECO:0000259" key="1">
    <source>
        <dbReference type="Pfam" id="PF22448"/>
    </source>
</evidence>
<feature type="domain" description="RepB/MobA-like C-terminal" evidence="1">
    <location>
        <begin position="14"/>
        <end position="68"/>
    </location>
</feature>
<proteinExistence type="predicted"/>
<sequence length="90" mass="10161">MWQKFSQDVGTGTPIKLDYLAGKKAFEAGYSQKEIALMLTLSSPYVAEIDETQGKQKALAYVNQTVRAVCRKVHEQEIAKGKQRQKELEL</sequence>
<dbReference type="AlphaFoldDB" id="A0AA96WD80"/>
<dbReference type="Gene3D" id="1.10.1240.50">
    <property type="match status" value="1"/>
</dbReference>
<evidence type="ECO:0000313" key="2">
    <source>
        <dbReference type="EMBL" id="WNZ24127.1"/>
    </source>
</evidence>
<dbReference type="RefSeq" id="WP_316429765.1">
    <property type="nucleotide sequence ID" value="NZ_CP053586.1"/>
</dbReference>
<dbReference type="EMBL" id="CP053586">
    <property type="protein sequence ID" value="WNZ24127.1"/>
    <property type="molecule type" value="Genomic_DNA"/>
</dbReference>
<gene>
    <name evidence="2" type="ORF">HJG54_15515</name>
</gene>
<reference evidence="2" key="1">
    <citation type="submission" date="2020-05" db="EMBL/GenBank/DDBJ databases">
        <authorList>
            <person name="Zhu T."/>
            <person name="Keshari N."/>
            <person name="Lu X."/>
        </authorList>
    </citation>
    <scope>NUCLEOTIDE SEQUENCE</scope>
    <source>
        <strain evidence="2">NK1-12</strain>
    </source>
</reference>